<keyword evidence="5" id="KW-0560">Oxidoreductase</keyword>
<accession>A0A7W7ZR05</accession>
<evidence type="ECO:0000256" key="5">
    <source>
        <dbReference type="ARBA" id="ARBA00023002"/>
    </source>
</evidence>
<evidence type="ECO:0000256" key="2">
    <source>
        <dbReference type="ARBA" id="ARBA00013017"/>
    </source>
</evidence>
<protein>
    <recommendedName>
        <fullName evidence="2">thioredoxin-dependent peroxiredoxin</fullName>
        <ecNumber evidence="2">1.11.1.24</ecNumber>
    </recommendedName>
    <alternativeName>
        <fullName evidence="8">Thioredoxin peroxidase</fullName>
    </alternativeName>
    <alternativeName>
        <fullName evidence="10">Thioredoxin-dependent peroxiredoxin Bcp</fullName>
    </alternativeName>
</protein>
<evidence type="ECO:0000256" key="9">
    <source>
        <dbReference type="ARBA" id="ARBA00038489"/>
    </source>
</evidence>
<dbReference type="InterPro" id="IPR050924">
    <property type="entry name" value="Peroxiredoxin_BCP/PrxQ"/>
</dbReference>
<sequence>MPSSATPRLQDQLDTITAQTRGLVQPERLAITDTAVQELLATGIESRIPSVGTQAPEFALPDAINGKTVRSSDLLAVGPLVVNFFRGRWDPYCMTELEAWQKLYPTVRERGALLVAISPQSQRQNDFTVQQHNLTFPILSDAGTRLAEQFGITYAVPEPMQRHYRSILVNIPFINGDESWQLPLPATLVISQAGKILFSEAHADHRVRPDPMDVLGVL</sequence>
<evidence type="ECO:0000256" key="11">
    <source>
        <dbReference type="ARBA" id="ARBA00049091"/>
    </source>
</evidence>
<dbReference type="CDD" id="cd02970">
    <property type="entry name" value="PRX_like2"/>
    <property type="match status" value="1"/>
</dbReference>
<comment type="function">
    <text evidence="1">Thiol-specific peroxidase that catalyzes the reduction of hydrogen peroxide and organic hydroperoxides to water and alcohols, respectively. Plays a role in cell protection against oxidative stress by detoxifying peroxides and as sensor of hydrogen peroxide-mediated signaling events.</text>
</comment>
<evidence type="ECO:0000256" key="7">
    <source>
        <dbReference type="ARBA" id="ARBA00023284"/>
    </source>
</evidence>
<comment type="caution">
    <text evidence="13">The sequence shown here is derived from an EMBL/GenBank/DDBJ whole genome shotgun (WGS) entry which is preliminary data.</text>
</comment>
<organism evidence="13 14">
    <name type="scientific">Granulicella mallensis</name>
    <dbReference type="NCBI Taxonomy" id="940614"/>
    <lineage>
        <taxon>Bacteria</taxon>
        <taxon>Pseudomonadati</taxon>
        <taxon>Acidobacteriota</taxon>
        <taxon>Terriglobia</taxon>
        <taxon>Terriglobales</taxon>
        <taxon>Acidobacteriaceae</taxon>
        <taxon>Granulicella</taxon>
    </lineage>
</organism>
<dbReference type="PANTHER" id="PTHR42801">
    <property type="entry name" value="THIOREDOXIN-DEPENDENT PEROXIDE REDUCTASE"/>
    <property type="match status" value="1"/>
</dbReference>
<feature type="domain" description="Thioredoxin" evidence="12">
    <location>
        <begin position="49"/>
        <end position="218"/>
    </location>
</feature>
<evidence type="ECO:0000259" key="12">
    <source>
        <dbReference type="PROSITE" id="PS51352"/>
    </source>
</evidence>
<dbReference type="GO" id="GO:0034599">
    <property type="term" value="P:cellular response to oxidative stress"/>
    <property type="evidence" value="ECO:0007669"/>
    <property type="project" value="TreeGrafter"/>
</dbReference>
<dbReference type="EMBL" id="JACHIO010000011">
    <property type="protein sequence ID" value="MBB5064493.1"/>
    <property type="molecule type" value="Genomic_DNA"/>
</dbReference>
<evidence type="ECO:0000256" key="1">
    <source>
        <dbReference type="ARBA" id="ARBA00003330"/>
    </source>
</evidence>
<comment type="similarity">
    <text evidence="9">Belongs to the peroxiredoxin family. BCP/PrxQ subfamily.</text>
</comment>
<dbReference type="InterPro" id="IPR013766">
    <property type="entry name" value="Thioredoxin_domain"/>
</dbReference>
<dbReference type="Pfam" id="PF00578">
    <property type="entry name" value="AhpC-TSA"/>
    <property type="match status" value="1"/>
</dbReference>
<dbReference type="GO" id="GO:0008379">
    <property type="term" value="F:thioredoxin peroxidase activity"/>
    <property type="evidence" value="ECO:0007669"/>
    <property type="project" value="TreeGrafter"/>
</dbReference>
<evidence type="ECO:0000256" key="6">
    <source>
        <dbReference type="ARBA" id="ARBA00023157"/>
    </source>
</evidence>
<evidence type="ECO:0000313" key="14">
    <source>
        <dbReference type="Proteomes" id="UP000584867"/>
    </source>
</evidence>
<dbReference type="Gene3D" id="3.40.30.10">
    <property type="entry name" value="Glutaredoxin"/>
    <property type="match status" value="1"/>
</dbReference>
<evidence type="ECO:0000256" key="3">
    <source>
        <dbReference type="ARBA" id="ARBA00022559"/>
    </source>
</evidence>
<proteinExistence type="inferred from homology"/>
<comment type="catalytic activity">
    <reaction evidence="11">
        <text>a hydroperoxide + [thioredoxin]-dithiol = an alcohol + [thioredoxin]-disulfide + H2O</text>
        <dbReference type="Rhea" id="RHEA:62620"/>
        <dbReference type="Rhea" id="RHEA-COMP:10698"/>
        <dbReference type="Rhea" id="RHEA-COMP:10700"/>
        <dbReference type="ChEBI" id="CHEBI:15377"/>
        <dbReference type="ChEBI" id="CHEBI:29950"/>
        <dbReference type="ChEBI" id="CHEBI:30879"/>
        <dbReference type="ChEBI" id="CHEBI:35924"/>
        <dbReference type="ChEBI" id="CHEBI:50058"/>
        <dbReference type="EC" id="1.11.1.24"/>
    </reaction>
</comment>
<keyword evidence="3" id="KW-0575">Peroxidase</keyword>
<dbReference type="Proteomes" id="UP000584867">
    <property type="component" value="Unassembled WGS sequence"/>
</dbReference>
<gene>
    <name evidence="13" type="ORF">HDF15_002851</name>
</gene>
<evidence type="ECO:0000256" key="8">
    <source>
        <dbReference type="ARBA" id="ARBA00032824"/>
    </source>
</evidence>
<reference evidence="13 14" key="1">
    <citation type="submission" date="2020-08" db="EMBL/GenBank/DDBJ databases">
        <title>Genomic Encyclopedia of Type Strains, Phase IV (KMG-V): Genome sequencing to study the core and pangenomes of soil and plant-associated prokaryotes.</title>
        <authorList>
            <person name="Whitman W."/>
        </authorList>
    </citation>
    <scope>NUCLEOTIDE SEQUENCE [LARGE SCALE GENOMIC DNA]</scope>
    <source>
        <strain evidence="13 14">X5P3</strain>
    </source>
</reference>
<evidence type="ECO:0000256" key="10">
    <source>
        <dbReference type="ARBA" id="ARBA00042639"/>
    </source>
</evidence>
<dbReference type="PROSITE" id="PS51352">
    <property type="entry name" value="THIOREDOXIN_2"/>
    <property type="match status" value="1"/>
</dbReference>
<dbReference type="RefSeq" id="WP_184256435.1">
    <property type="nucleotide sequence ID" value="NZ_JACHIO010000011.1"/>
</dbReference>
<keyword evidence="6" id="KW-1015">Disulfide bond</keyword>
<dbReference type="SUPFAM" id="SSF52833">
    <property type="entry name" value="Thioredoxin-like"/>
    <property type="match status" value="1"/>
</dbReference>
<name>A0A7W7ZR05_9BACT</name>
<dbReference type="GO" id="GO:0005737">
    <property type="term" value="C:cytoplasm"/>
    <property type="evidence" value="ECO:0007669"/>
    <property type="project" value="TreeGrafter"/>
</dbReference>
<keyword evidence="4" id="KW-0049">Antioxidant</keyword>
<dbReference type="InterPro" id="IPR000866">
    <property type="entry name" value="AhpC/TSA"/>
</dbReference>
<dbReference type="InterPro" id="IPR036249">
    <property type="entry name" value="Thioredoxin-like_sf"/>
</dbReference>
<evidence type="ECO:0000313" key="13">
    <source>
        <dbReference type="EMBL" id="MBB5064493.1"/>
    </source>
</evidence>
<dbReference type="AlphaFoldDB" id="A0A7W7ZR05"/>
<dbReference type="EC" id="1.11.1.24" evidence="2"/>
<dbReference type="GO" id="GO:0045454">
    <property type="term" value="P:cell redox homeostasis"/>
    <property type="evidence" value="ECO:0007669"/>
    <property type="project" value="TreeGrafter"/>
</dbReference>
<keyword evidence="7" id="KW-0676">Redox-active center</keyword>
<dbReference type="PANTHER" id="PTHR42801:SF7">
    <property type="entry name" value="SLL1159 PROTEIN"/>
    <property type="match status" value="1"/>
</dbReference>
<evidence type="ECO:0000256" key="4">
    <source>
        <dbReference type="ARBA" id="ARBA00022862"/>
    </source>
</evidence>